<dbReference type="PROSITE" id="PS51257">
    <property type="entry name" value="PROKAR_LIPOPROTEIN"/>
    <property type="match status" value="1"/>
</dbReference>
<accession>I0FED6</accession>
<reference evidence="2" key="2">
    <citation type="submission" date="2012-03" db="EMBL/GenBank/DDBJ databases">
        <title>Complete genome sequence of Borrelia crocidurae.</title>
        <authorList>
            <person name="Elbir H."/>
            <person name="Gimenez G."/>
            <person name="Robert C."/>
            <person name="Raoult D."/>
            <person name="Drancourt M."/>
        </authorList>
    </citation>
    <scope>NUCLEOTIDE SEQUENCE [LARGE SCALE GENOMIC DNA]</scope>
    <source>
        <strain evidence="2">Achema</strain>
        <plasmid evidence="2">unnamed9</plasmid>
    </source>
</reference>
<dbReference type="EMBL" id="CP003435">
    <property type="protein sequence ID" value="AFI31842.1"/>
    <property type="molecule type" value="Genomic_DNA"/>
</dbReference>
<evidence type="ECO:0008006" key="3">
    <source>
        <dbReference type="Google" id="ProtNLM"/>
    </source>
</evidence>
<proteinExistence type="predicted"/>
<dbReference type="PATRIC" id="fig|1155096.3.peg.1067"/>
<geneLocation type="plasmid" evidence="2">
    <name>unnamed9</name>
</geneLocation>
<protein>
    <recommendedName>
        <fullName evidence="3">Lipoprotein</fullName>
    </recommendedName>
</protein>
<evidence type="ECO:0000313" key="2">
    <source>
        <dbReference type="Proteomes" id="UP000005212"/>
    </source>
</evidence>
<dbReference type="AlphaFoldDB" id="I0FED6"/>
<sequence>MFRVRKGFLLFLFIVVISCDLESTESADKVEHFDKVEKDIESSVSFVALSANGKVDGFDWNLPLVKLLSEFGMSSDDKEFIKLFCI</sequence>
<dbReference type="KEGG" id="bcw:Q7M_1134"/>
<keyword evidence="1" id="KW-0614">Plasmid</keyword>
<organism evidence="1 2">
    <name type="scientific">Borrelia crocidurae (strain Achema)</name>
    <dbReference type="NCBI Taxonomy" id="1155096"/>
    <lineage>
        <taxon>Bacteria</taxon>
        <taxon>Pseudomonadati</taxon>
        <taxon>Spirochaetota</taxon>
        <taxon>Spirochaetia</taxon>
        <taxon>Spirochaetales</taxon>
        <taxon>Borreliaceae</taxon>
        <taxon>Borrelia</taxon>
    </lineage>
</organism>
<dbReference type="Proteomes" id="UP000005212">
    <property type="component" value="Plasmid unnamed9"/>
</dbReference>
<dbReference type="HOGENOM" id="CLU_2491654_0_0_12"/>
<name>I0FED6_BORCA</name>
<evidence type="ECO:0000313" key="1">
    <source>
        <dbReference type="EMBL" id="AFI31842.1"/>
    </source>
</evidence>
<reference evidence="1 2" key="1">
    <citation type="journal article" date="2012" name="J. Bacteriol.">
        <title>Complete Genome Sequence of Borrelia crocidurae.</title>
        <authorList>
            <person name="Elbir H."/>
            <person name="Gimenez G."/>
            <person name="Robert C."/>
            <person name="Bergstrom S."/>
            <person name="Cutler S."/>
            <person name="Raoult D."/>
            <person name="Drancourt M."/>
        </authorList>
    </citation>
    <scope>NUCLEOTIDE SEQUENCE [LARGE SCALE GENOMIC DNA]</scope>
    <source>
        <strain evidence="1 2">Achema</strain>
        <plasmid evidence="2">unnamed9</plasmid>
    </source>
</reference>
<gene>
    <name evidence="1" type="ordered locus">Q7M_1134</name>
</gene>
<dbReference type="RefSeq" id="WP_014683213.1">
    <property type="nucleotide sequence ID" value="NC_017778.1"/>
</dbReference>